<name>A0A830FN43_9EURY</name>
<evidence type="ECO:0000259" key="1">
    <source>
        <dbReference type="Pfam" id="PF02627"/>
    </source>
</evidence>
<dbReference type="Gene3D" id="1.20.1290.10">
    <property type="entry name" value="AhpD-like"/>
    <property type="match status" value="1"/>
</dbReference>
<dbReference type="Proteomes" id="UP000607197">
    <property type="component" value="Unassembled WGS sequence"/>
</dbReference>
<dbReference type="PANTHER" id="PTHR34846:SF5">
    <property type="entry name" value="CARBOXYMUCONOLACTONE DECARBOXYLASE-LIKE DOMAIN-CONTAINING PROTEIN"/>
    <property type="match status" value="1"/>
</dbReference>
<feature type="domain" description="Carboxymuconolactone decarboxylase-like" evidence="1">
    <location>
        <begin position="52"/>
        <end position="116"/>
    </location>
</feature>
<reference evidence="2" key="1">
    <citation type="journal article" date="2014" name="Int. J. Syst. Evol. Microbiol.">
        <title>Complete genome sequence of Corynebacterium casei LMG S-19264T (=DSM 44701T), isolated from a smear-ripened cheese.</title>
        <authorList>
            <consortium name="US DOE Joint Genome Institute (JGI-PGF)"/>
            <person name="Walter F."/>
            <person name="Albersmeier A."/>
            <person name="Kalinowski J."/>
            <person name="Ruckert C."/>
        </authorList>
    </citation>
    <scope>NUCLEOTIDE SEQUENCE</scope>
    <source>
        <strain evidence="2">JCM 19596</strain>
    </source>
</reference>
<reference evidence="2" key="2">
    <citation type="submission" date="2020-09" db="EMBL/GenBank/DDBJ databases">
        <authorList>
            <person name="Sun Q."/>
            <person name="Ohkuma M."/>
        </authorList>
    </citation>
    <scope>NUCLEOTIDE SEQUENCE</scope>
    <source>
        <strain evidence="2">JCM 19596</strain>
    </source>
</reference>
<evidence type="ECO:0000313" key="2">
    <source>
        <dbReference type="EMBL" id="GGL69269.1"/>
    </source>
</evidence>
<dbReference type="RefSeq" id="WP_188980202.1">
    <property type="nucleotide sequence ID" value="NZ_BMPG01000004.1"/>
</dbReference>
<dbReference type="InterPro" id="IPR029032">
    <property type="entry name" value="AhpD-like"/>
</dbReference>
<accession>A0A830FN43</accession>
<dbReference type="InterPro" id="IPR003779">
    <property type="entry name" value="CMD-like"/>
</dbReference>
<gene>
    <name evidence="2" type="ORF">GCM10009039_29060</name>
</gene>
<protein>
    <recommendedName>
        <fullName evidence="1">Carboxymuconolactone decarboxylase-like domain-containing protein</fullName>
    </recommendedName>
</protein>
<dbReference type="Pfam" id="PF02627">
    <property type="entry name" value="CMD"/>
    <property type="match status" value="1"/>
</dbReference>
<dbReference type="PANTHER" id="PTHR34846">
    <property type="entry name" value="4-CARBOXYMUCONOLACTONE DECARBOXYLASE FAMILY PROTEIN (AFU_ORTHOLOGUE AFUA_6G11590)"/>
    <property type="match status" value="1"/>
</dbReference>
<dbReference type="GO" id="GO:0051920">
    <property type="term" value="F:peroxiredoxin activity"/>
    <property type="evidence" value="ECO:0007669"/>
    <property type="project" value="InterPro"/>
</dbReference>
<proteinExistence type="predicted"/>
<dbReference type="OrthoDB" id="343109at2157"/>
<dbReference type="EMBL" id="BMPG01000004">
    <property type="protein sequence ID" value="GGL69269.1"/>
    <property type="molecule type" value="Genomic_DNA"/>
</dbReference>
<keyword evidence="3" id="KW-1185">Reference proteome</keyword>
<sequence>MARIPYVDPDDFPAEKRDLLDTLSGEDVPDEDRRHSLEGGTLNVYRAIGQNPPLLDAFRTYAGRVWAESGLTPHEREVVILAASFHADCAYEWHQHVRVALDAGLDVDTVLAISREEHTHLADEHAALAAYVEQFVDGAVTDARYDRLATHYNDPTIVGVTALAGCYLGLARLLQALDVEPEQPFVGWDLEDL</sequence>
<dbReference type="SUPFAM" id="SSF69118">
    <property type="entry name" value="AhpD-like"/>
    <property type="match status" value="1"/>
</dbReference>
<organism evidence="2 3">
    <name type="scientific">Halocalculus aciditolerans</name>
    <dbReference type="NCBI Taxonomy" id="1383812"/>
    <lineage>
        <taxon>Archaea</taxon>
        <taxon>Methanobacteriati</taxon>
        <taxon>Methanobacteriota</taxon>
        <taxon>Stenosarchaea group</taxon>
        <taxon>Halobacteria</taxon>
        <taxon>Halobacteriales</taxon>
        <taxon>Halobacteriaceae</taxon>
        <taxon>Halocalculus</taxon>
    </lineage>
</organism>
<evidence type="ECO:0000313" key="3">
    <source>
        <dbReference type="Proteomes" id="UP000607197"/>
    </source>
</evidence>
<dbReference type="AlphaFoldDB" id="A0A830FN43"/>
<comment type="caution">
    <text evidence="2">The sequence shown here is derived from an EMBL/GenBank/DDBJ whole genome shotgun (WGS) entry which is preliminary data.</text>
</comment>